<name>A0AAQ1UJ89_9BACT</name>
<organism evidence="2 3">
    <name type="scientific">Segatella buccae</name>
    <dbReference type="NCBI Taxonomy" id="28126"/>
    <lineage>
        <taxon>Bacteria</taxon>
        <taxon>Pseudomonadati</taxon>
        <taxon>Bacteroidota</taxon>
        <taxon>Bacteroidia</taxon>
        <taxon>Bacteroidales</taxon>
        <taxon>Prevotellaceae</taxon>
        <taxon>Segatella</taxon>
    </lineage>
</organism>
<dbReference type="RefSeq" id="WP_048799036.1">
    <property type="nucleotide sequence ID" value="NZ_DBFWLE010000016.1"/>
</dbReference>
<dbReference type="AlphaFoldDB" id="A0AAQ1UJ89"/>
<feature type="chain" id="PRO_5042820517" evidence="1">
    <location>
        <begin position="20"/>
        <end position="389"/>
    </location>
</feature>
<accession>A0AAQ1UJ89</accession>
<dbReference type="Proteomes" id="UP000255283">
    <property type="component" value="Unassembled WGS sequence"/>
</dbReference>
<keyword evidence="1" id="KW-0732">Signal</keyword>
<proteinExistence type="predicted"/>
<dbReference type="Gene3D" id="2.60.120.260">
    <property type="entry name" value="Galactose-binding domain-like"/>
    <property type="match status" value="2"/>
</dbReference>
<gene>
    <name evidence="2" type="ORF">NCTC13063_01595</name>
</gene>
<protein>
    <submittedName>
        <fullName evidence="2">Uncharacterized protein</fullName>
    </submittedName>
</protein>
<evidence type="ECO:0000256" key="1">
    <source>
        <dbReference type="SAM" id="SignalP"/>
    </source>
</evidence>
<evidence type="ECO:0000313" key="3">
    <source>
        <dbReference type="Proteomes" id="UP000255283"/>
    </source>
</evidence>
<comment type="caution">
    <text evidence="2">The sequence shown here is derived from an EMBL/GenBank/DDBJ whole genome shotgun (WGS) entry which is preliminary data.</text>
</comment>
<dbReference type="EMBL" id="UGTJ01000001">
    <property type="protein sequence ID" value="SUB80312.1"/>
    <property type="molecule type" value="Genomic_DNA"/>
</dbReference>
<sequence length="389" mass="42789">MRKYLFTAIALLMGLTVHAQDGKSFYDTFEDGMANGWKAFAYQEGGPTTSHVSVVDNPLVAGANNSSKVLLIQEDDMANPYGAVKEGFELKVSSSDFKYIHLKVLADVAHTITVACKNSEGSGDNTTAWSGAPYTKKGEWEEVVVSIYHNFKPDKNGTAVSLRFFSKTASKIYIDDIYFSNKRTPTPPPAPEETNINDTFEDGNIGTWHSYKDASGITVEVVDNPAKDAVNPSNKVLHVKMDKSSNWKGAVRENMAVPVTNDEGGLKYLYFKVRKPATDVITVNFIKGDESHFTGYTPSEADKWEEAYIDAGVKTDLVNQLYLRPGNTPSEIWIDDIRFVEKRELTGIGDIQAAHAADAPTYTVSGVRVSENGLPKGIYIKGGKKFIVK</sequence>
<reference evidence="2 3" key="1">
    <citation type="submission" date="2018-06" db="EMBL/GenBank/DDBJ databases">
        <authorList>
            <consortium name="Pathogen Informatics"/>
            <person name="Doyle S."/>
        </authorList>
    </citation>
    <scope>NUCLEOTIDE SEQUENCE [LARGE SCALE GENOMIC DNA]</scope>
    <source>
        <strain evidence="2 3">NCTC13063</strain>
    </source>
</reference>
<evidence type="ECO:0000313" key="2">
    <source>
        <dbReference type="EMBL" id="SUB80312.1"/>
    </source>
</evidence>
<feature type="signal peptide" evidence="1">
    <location>
        <begin position="1"/>
        <end position="19"/>
    </location>
</feature>